<accession>A0A2N3YL62</accession>
<comment type="caution">
    <text evidence="3">The sequence shown here is derived from an EMBL/GenBank/DDBJ whole genome shotgun (WGS) entry which is preliminary data.</text>
</comment>
<comment type="similarity">
    <text evidence="1">Belongs to the aspartate-semialdehyde dehydrogenase family.</text>
</comment>
<evidence type="ECO:0000256" key="1">
    <source>
        <dbReference type="ARBA" id="ARBA00010584"/>
    </source>
</evidence>
<sequence>MAPTTPRGGRRPNLGIVGGTGAVGRVVLQVLPMRRHVWGAVSVAAASEDVGHVVRVGDEDLTVAPVGPDFFDDLDVAIFDIPPGIAGEWVEHAAARGIVCIDNSTVFRTASDVPLVVPEVNPHKVGDRPRGIIANPGATVMTMIDVLAVLHGGWELQSLVVTTFQAASGLGRAGIARLHDELDVIHGDRELGTRPGDVRRLVEHELGVASPFPAPLALNIIPFVGHHVGAGWTSEETKVRDETRKILDLPDLPVSATCVRVPVVSTHSVTVHATFGRRIDVAQARQALVEAPGVVVLDDPDEPEFPTPNDVVGADPRFVGRLRQGEDAPTTLDLFICGDNLRKGAALNMLQTAELVAADL</sequence>
<dbReference type="PANTHER" id="PTHR46278:SF2">
    <property type="entry name" value="ASPARTATE-SEMIALDEHYDE DEHYDROGENASE"/>
    <property type="match status" value="1"/>
</dbReference>
<dbReference type="AlphaFoldDB" id="A0A2N3YL62"/>
<dbReference type="EMBL" id="PJNE01000001">
    <property type="protein sequence ID" value="PKW27601.1"/>
    <property type="molecule type" value="Genomic_DNA"/>
</dbReference>
<evidence type="ECO:0000313" key="3">
    <source>
        <dbReference type="EMBL" id="PKW27601.1"/>
    </source>
</evidence>
<dbReference type="GO" id="GO:0051287">
    <property type="term" value="F:NAD binding"/>
    <property type="evidence" value="ECO:0007669"/>
    <property type="project" value="InterPro"/>
</dbReference>
<dbReference type="SMART" id="SM00859">
    <property type="entry name" value="Semialdhyde_dh"/>
    <property type="match status" value="1"/>
</dbReference>
<keyword evidence="4" id="KW-1185">Reference proteome</keyword>
<dbReference type="NCBIfam" id="NF011456">
    <property type="entry name" value="PRK14874.1"/>
    <property type="match status" value="1"/>
</dbReference>
<dbReference type="InterPro" id="IPR000534">
    <property type="entry name" value="Semialdehyde_DH_NAD-bd"/>
</dbReference>
<dbReference type="GO" id="GO:0046983">
    <property type="term" value="F:protein dimerization activity"/>
    <property type="evidence" value="ECO:0007669"/>
    <property type="project" value="InterPro"/>
</dbReference>
<dbReference type="Proteomes" id="UP000233781">
    <property type="component" value="Unassembled WGS sequence"/>
</dbReference>
<dbReference type="GO" id="GO:0016620">
    <property type="term" value="F:oxidoreductase activity, acting on the aldehyde or oxo group of donors, NAD or NADP as acceptor"/>
    <property type="evidence" value="ECO:0007669"/>
    <property type="project" value="InterPro"/>
</dbReference>
<dbReference type="SUPFAM" id="SSF55347">
    <property type="entry name" value="Glyceraldehyde-3-phosphate dehydrogenase-like, C-terminal domain"/>
    <property type="match status" value="1"/>
</dbReference>
<dbReference type="Pfam" id="PF02774">
    <property type="entry name" value="Semialdhyde_dhC"/>
    <property type="match status" value="1"/>
</dbReference>
<evidence type="ECO:0000259" key="2">
    <source>
        <dbReference type="SMART" id="SM00859"/>
    </source>
</evidence>
<dbReference type="PIRSF" id="PIRSF000148">
    <property type="entry name" value="ASA_dh"/>
    <property type="match status" value="1"/>
</dbReference>
<protein>
    <submittedName>
        <fullName evidence="3">Aspartate semialdehyde dehydrogenase</fullName>
    </submittedName>
</protein>
<dbReference type="InterPro" id="IPR012280">
    <property type="entry name" value="Semialdhyde_DH_dimer_dom"/>
</dbReference>
<dbReference type="RefSeq" id="WP_101396004.1">
    <property type="nucleotide sequence ID" value="NZ_PJNE01000001.1"/>
</dbReference>
<evidence type="ECO:0000313" key="4">
    <source>
        <dbReference type="Proteomes" id="UP000233781"/>
    </source>
</evidence>
<dbReference type="Pfam" id="PF01118">
    <property type="entry name" value="Semialdhyde_dh"/>
    <property type="match status" value="1"/>
</dbReference>
<gene>
    <name evidence="3" type="ORF">ATL31_2449</name>
</gene>
<proteinExistence type="inferred from homology"/>
<organism evidence="3 4">
    <name type="scientific">Phycicoccus duodecadis</name>
    <dbReference type="NCBI Taxonomy" id="173053"/>
    <lineage>
        <taxon>Bacteria</taxon>
        <taxon>Bacillati</taxon>
        <taxon>Actinomycetota</taxon>
        <taxon>Actinomycetes</taxon>
        <taxon>Micrococcales</taxon>
        <taxon>Intrasporangiaceae</taxon>
        <taxon>Phycicoccus</taxon>
    </lineage>
</organism>
<dbReference type="Gene3D" id="3.30.360.10">
    <property type="entry name" value="Dihydrodipicolinate Reductase, domain 2"/>
    <property type="match status" value="1"/>
</dbReference>
<feature type="domain" description="Semialdehyde dehydrogenase NAD-binding" evidence="2">
    <location>
        <begin position="13"/>
        <end position="128"/>
    </location>
</feature>
<dbReference type="SUPFAM" id="SSF51735">
    <property type="entry name" value="NAD(P)-binding Rossmann-fold domains"/>
    <property type="match status" value="1"/>
</dbReference>
<dbReference type="Gene3D" id="3.40.50.720">
    <property type="entry name" value="NAD(P)-binding Rossmann-like Domain"/>
    <property type="match status" value="1"/>
</dbReference>
<dbReference type="InterPro" id="IPR036291">
    <property type="entry name" value="NAD(P)-bd_dom_sf"/>
</dbReference>
<dbReference type="OrthoDB" id="9805684at2"/>
<dbReference type="GO" id="GO:0008652">
    <property type="term" value="P:amino acid biosynthetic process"/>
    <property type="evidence" value="ECO:0007669"/>
    <property type="project" value="InterPro"/>
</dbReference>
<name>A0A2N3YL62_9MICO</name>
<reference evidence="3 4" key="1">
    <citation type="submission" date="2017-12" db="EMBL/GenBank/DDBJ databases">
        <title>Sequencing the genomes of 1000 Actinobacteria strains.</title>
        <authorList>
            <person name="Klenk H.-P."/>
        </authorList>
    </citation>
    <scope>NUCLEOTIDE SEQUENCE [LARGE SCALE GENOMIC DNA]</scope>
    <source>
        <strain evidence="3 4">DSM 12806</strain>
    </source>
</reference>
<dbReference type="PANTHER" id="PTHR46278">
    <property type="entry name" value="DEHYDROGENASE, PUTATIVE-RELATED"/>
    <property type="match status" value="1"/>
</dbReference>